<sequence length="113" mass="13346">DTSLDVVTVLRHYAVRWQIEVGYRYFKELLGFDQYQHLSHKGIERFWTIQFLAYTFLALEQAKGKRHSPSLTLGDVVRRIRKDCMGQLILYAYEQGWAQKPLVEVLKNLRLSS</sequence>
<organism evidence="1 2">
    <name type="scientific">Aneurinibacillus migulanus</name>
    <name type="common">Bacillus migulanus</name>
    <dbReference type="NCBI Taxonomy" id="47500"/>
    <lineage>
        <taxon>Bacteria</taxon>
        <taxon>Bacillati</taxon>
        <taxon>Bacillota</taxon>
        <taxon>Bacilli</taxon>
        <taxon>Bacillales</taxon>
        <taxon>Paenibacillaceae</taxon>
        <taxon>Aneurinibacillus group</taxon>
        <taxon>Aneurinibacillus</taxon>
    </lineage>
</organism>
<feature type="non-terminal residue" evidence="1">
    <location>
        <position position="1"/>
    </location>
</feature>
<dbReference type="InterPro" id="IPR012337">
    <property type="entry name" value="RNaseH-like_sf"/>
</dbReference>
<protein>
    <recommendedName>
        <fullName evidence="3">Transposase DDE domain-containing protein</fullName>
    </recommendedName>
</protein>
<evidence type="ECO:0000313" key="1">
    <source>
        <dbReference type="EMBL" id="KON97721.1"/>
    </source>
</evidence>
<dbReference type="EMBL" id="LGUG01000004">
    <property type="protein sequence ID" value="KON97721.1"/>
    <property type="molecule type" value="Genomic_DNA"/>
</dbReference>
<keyword evidence="2" id="KW-1185">Reference proteome</keyword>
<reference evidence="1 2" key="1">
    <citation type="submission" date="2015-07" db="EMBL/GenBank/DDBJ databases">
        <title>Fjat-14205 dsm 2895.</title>
        <authorList>
            <person name="Liu B."/>
            <person name="Wang J."/>
            <person name="Zhu Y."/>
            <person name="Liu G."/>
            <person name="Chen Q."/>
            <person name="Chen Z."/>
            <person name="Lan J."/>
            <person name="Che J."/>
            <person name="Ge C."/>
            <person name="Shi H."/>
            <person name="Pan Z."/>
            <person name="Liu X."/>
        </authorList>
    </citation>
    <scope>NUCLEOTIDE SEQUENCE [LARGE SCALE GENOMIC DNA]</scope>
    <source>
        <strain evidence="1 2">DSM 2895</strain>
    </source>
</reference>
<name>A0A0M0H7L9_ANEMI</name>
<gene>
    <name evidence="1" type="ORF">AF333_22065</name>
</gene>
<proteinExistence type="predicted"/>
<comment type="caution">
    <text evidence="1">The sequence shown here is derived from an EMBL/GenBank/DDBJ whole genome shotgun (WGS) entry which is preliminary data.</text>
</comment>
<dbReference type="SUPFAM" id="SSF53098">
    <property type="entry name" value="Ribonuclease H-like"/>
    <property type="match status" value="1"/>
</dbReference>
<dbReference type="PATRIC" id="fig|47500.9.peg.6187"/>
<dbReference type="Proteomes" id="UP000037269">
    <property type="component" value="Unassembled WGS sequence"/>
</dbReference>
<dbReference type="AlphaFoldDB" id="A0A0M0H7L9"/>
<evidence type="ECO:0000313" key="2">
    <source>
        <dbReference type="Proteomes" id="UP000037269"/>
    </source>
</evidence>
<accession>A0A0M0H7L9</accession>
<evidence type="ECO:0008006" key="3">
    <source>
        <dbReference type="Google" id="ProtNLM"/>
    </source>
</evidence>